<feature type="region of interest" description="Disordered" evidence="1">
    <location>
        <begin position="1"/>
        <end position="21"/>
    </location>
</feature>
<keyword evidence="2" id="KW-0472">Membrane</keyword>
<organism evidence="3 4">
    <name type="scientific">[Myrmecia] bisecta</name>
    <dbReference type="NCBI Taxonomy" id="41462"/>
    <lineage>
        <taxon>Eukaryota</taxon>
        <taxon>Viridiplantae</taxon>
        <taxon>Chlorophyta</taxon>
        <taxon>core chlorophytes</taxon>
        <taxon>Trebouxiophyceae</taxon>
        <taxon>Trebouxiales</taxon>
        <taxon>Trebouxiaceae</taxon>
        <taxon>Myrmecia</taxon>
    </lineage>
</organism>
<sequence>MSTLMRSGILESHSSTARSKSRNSPRAVAAVVLILGIFATLWTTLAYLQSHTEAKPMLVVLFPIAAITGILAIIPLFIYLSYQGDFEKLNPLRPTHYWFLVKKTYTALQNNNLKVSAKDI</sequence>
<proteinExistence type="predicted"/>
<feature type="transmembrane region" description="Helical" evidence="2">
    <location>
        <begin position="27"/>
        <end position="48"/>
    </location>
</feature>
<evidence type="ECO:0008006" key="5">
    <source>
        <dbReference type="Google" id="ProtNLM"/>
    </source>
</evidence>
<evidence type="ECO:0000256" key="2">
    <source>
        <dbReference type="SAM" id="Phobius"/>
    </source>
</evidence>
<evidence type="ECO:0000256" key="1">
    <source>
        <dbReference type="SAM" id="MobiDB-lite"/>
    </source>
</evidence>
<dbReference type="AlphaFoldDB" id="A0AAW1PPE4"/>
<keyword evidence="4" id="KW-1185">Reference proteome</keyword>
<dbReference type="EMBL" id="JALJOR010000010">
    <property type="protein sequence ID" value="KAK9810361.1"/>
    <property type="molecule type" value="Genomic_DNA"/>
</dbReference>
<comment type="caution">
    <text evidence="3">The sequence shown here is derived from an EMBL/GenBank/DDBJ whole genome shotgun (WGS) entry which is preliminary data.</text>
</comment>
<feature type="compositionally biased region" description="Polar residues" evidence="1">
    <location>
        <begin position="12"/>
        <end position="21"/>
    </location>
</feature>
<dbReference type="Proteomes" id="UP001489004">
    <property type="component" value="Unassembled WGS sequence"/>
</dbReference>
<feature type="transmembrane region" description="Helical" evidence="2">
    <location>
        <begin position="60"/>
        <end position="82"/>
    </location>
</feature>
<name>A0AAW1PPE4_9CHLO</name>
<evidence type="ECO:0000313" key="3">
    <source>
        <dbReference type="EMBL" id="KAK9810361.1"/>
    </source>
</evidence>
<protein>
    <recommendedName>
        <fullName evidence="5">Transmembrane protein 230</fullName>
    </recommendedName>
</protein>
<evidence type="ECO:0000313" key="4">
    <source>
        <dbReference type="Proteomes" id="UP001489004"/>
    </source>
</evidence>
<gene>
    <name evidence="3" type="ORF">WJX72_009406</name>
</gene>
<keyword evidence="2" id="KW-1133">Transmembrane helix</keyword>
<keyword evidence="2" id="KW-0812">Transmembrane</keyword>
<reference evidence="3 4" key="1">
    <citation type="journal article" date="2024" name="Nat. Commun.">
        <title>Phylogenomics reveals the evolutionary origins of lichenization in chlorophyte algae.</title>
        <authorList>
            <person name="Puginier C."/>
            <person name="Libourel C."/>
            <person name="Otte J."/>
            <person name="Skaloud P."/>
            <person name="Haon M."/>
            <person name="Grisel S."/>
            <person name="Petersen M."/>
            <person name="Berrin J.G."/>
            <person name="Delaux P.M."/>
            <person name="Dal Grande F."/>
            <person name="Keller J."/>
        </authorList>
    </citation>
    <scope>NUCLEOTIDE SEQUENCE [LARGE SCALE GENOMIC DNA]</scope>
    <source>
        <strain evidence="3 4">SAG 2043</strain>
    </source>
</reference>
<accession>A0AAW1PPE4</accession>